<dbReference type="PANTHER" id="PTHR20910:SF1">
    <property type="entry name" value="SUPEROXIDE DISMUTASE COPPER_ZINC BINDING DOMAIN-CONTAINING PROTEIN"/>
    <property type="match status" value="1"/>
</dbReference>
<feature type="domain" description="Superoxide dismutase copper/zinc binding" evidence="2">
    <location>
        <begin position="68"/>
        <end position="203"/>
    </location>
</feature>
<reference evidence="3" key="1">
    <citation type="submission" date="2018-10" db="EMBL/GenBank/DDBJ databases">
        <title>Transcriptome assembly of Aceria tosichella (Wheat curl mite) Type 2.</title>
        <authorList>
            <person name="Scully E.D."/>
            <person name="Geib S.M."/>
            <person name="Palmer N.A."/>
            <person name="Gupta A.K."/>
            <person name="Sarath G."/>
            <person name="Tatineni S."/>
        </authorList>
    </citation>
    <scope>NUCLEOTIDE SEQUENCE</scope>
    <source>
        <strain evidence="3">LincolnNE</strain>
    </source>
</reference>
<dbReference type="SUPFAM" id="SSF49329">
    <property type="entry name" value="Cu,Zn superoxide dismutase-like"/>
    <property type="match status" value="1"/>
</dbReference>
<feature type="signal peptide" evidence="1">
    <location>
        <begin position="1"/>
        <end position="22"/>
    </location>
</feature>
<name>A0A6G1SI58_9ACAR</name>
<feature type="chain" id="PRO_5026096065" evidence="1">
    <location>
        <begin position="23"/>
        <end position="217"/>
    </location>
</feature>
<dbReference type="InterPro" id="IPR036423">
    <property type="entry name" value="SOD-like_Cu/Zn_dom_sf"/>
</dbReference>
<gene>
    <name evidence="3" type="primary">SOD</name>
    <name evidence="3" type="ORF">g.8950</name>
</gene>
<dbReference type="InterPro" id="IPR053257">
    <property type="entry name" value="Cu-only_SOD"/>
</dbReference>
<evidence type="ECO:0000259" key="2">
    <source>
        <dbReference type="Pfam" id="PF00080"/>
    </source>
</evidence>
<organism evidence="3">
    <name type="scientific">Aceria tosichella</name>
    <name type="common">wheat curl mite</name>
    <dbReference type="NCBI Taxonomy" id="561515"/>
    <lineage>
        <taxon>Eukaryota</taxon>
        <taxon>Metazoa</taxon>
        <taxon>Ecdysozoa</taxon>
        <taxon>Arthropoda</taxon>
        <taxon>Chelicerata</taxon>
        <taxon>Arachnida</taxon>
        <taxon>Acari</taxon>
        <taxon>Acariformes</taxon>
        <taxon>Trombidiformes</taxon>
        <taxon>Prostigmata</taxon>
        <taxon>Eupodina</taxon>
        <taxon>Eriophyoidea</taxon>
        <taxon>Eriophyidae</taxon>
        <taxon>Eriophyinae</taxon>
        <taxon>Aceriini</taxon>
        <taxon>Aceria</taxon>
    </lineage>
</organism>
<dbReference type="InterPro" id="IPR001424">
    <property type="entry name" value="SOD_Cu_Zn_dom"/>
</dbReference>
<keyword evidence="1" id="KW-0732">Signal</keyword>
<evidence type="ECO:0000313" key="3">
    <source>
        <dbReference type="EMBL" id="MDE49901.1"/>
    </source>
</evidence>
<dbReference type="GO" id="GO:0046872">
    <property type="term" value="F:metal ion binding"/>
    <property type="evidence" value="ECO:0007669"/>
    <property type="project" value="InterPro"/>
</dbReference>
<dbReference type="PANTHER" id="PTHR20910">
    <property type="entry name" value="AGAP001623-PA"/>
    <property type="match status" value="1"/>
</dbReference>
<accession>A0A6G1SI58</accession>
<sequence>MLLIPVVFALLLAGQQQRVVDAWWLFSPEQTTVKPTQTQASSGGQPAVAAAAANGPLKAVAKFDMDGVKGFVKFSQEKPSEPTLIEYELDGLRGNNKLYHVHVRPVPKFDADRVRNNATAIAQLCGDPQTGGHLNPHHVTEKLPPKSAPLDKYEVGDLSGKHGPFSTVPNKPDHYVGSFTDDKLPMSGENSIIGRSVVIHKNTGARWVCASIEPTNY</sequence>
<dbReference type="AlphaFoldDB" id="A0A6G1SI58"/>
<protein>
    <submittedName>
        <fullName evidence="3">Superoxide dismutase</fullName>
    </submittedName>
</protein>
<dbReference type="Pfam" id="PF00080">
    <property type="entry name" value="Sod_Cu"/>
    <property type="match status" value="1"/>
</dbReference>
<dbReference type="GO" id="GO:0006801">
    <property type="term" value="P:superoxide metabolic process"/>
    <property type="evidence" value="ECO:0007669"/>
    <property type="project" value="InterPro"/>
</dbReference>
<proteinExistence type="predicted"/>
<dbReference type="EMBL" id="GGYP01005130">
    <property type="protein sequence ID" value="MDE49901.1"/>
    <property type="molecule type" value="Transcribed_RNA"/>
</dbReference>
<evidence type="ECO:0000256" key="1">
    <source>
        <dbReference type="SAM" id="SignalP"/>
    </source>
</evidence>
<dbReference type="Gene3D" id="2.60.40.200">
    <property type="entry name" value="Superoxide dismutase, copper/zinc binding domain"/>
    <property type="match status" value="1"/>
</dbReference>